<sequence length="284" mass="32779">MGVPPLTSTQGALTTRKHTRKTFEDTHIFDVIEEPETLRLIAGNDIYLLGGQFAILCQFAHPSLAKGSYKHSNFPSRIYQRLRNTSRFINVAIFGTAEEKKAIFSVIHRYHSCVKGTDYDADDPELHKWTAATLFVLSDMVEALYKESAIFGTSLRMPPKMWPATLDDFWAYWNNNLATLEITEEAYNLSQHLLYPTSLPLWMVFMSPFARLITTNWLPERLATGYRLQPSTVSRILYRYVVLSVRIMYPIIPNGLKQRQHRIHMEDLKKAVNRIMETGHWAVP</sequence>
<organism evidence="2 3">
    <name type="scientific">Penicillium camemberti (strain FM 013)</name>
    <dbReference type="NCBI Taxonomy" id="1429867"/>
    <lineage>
        <taxon>Eukaryota</taxon>
        <taxon>Fungi</taxon>
        <taxon>Dikarya</taxon>
        <taxon>Ascomycota</taxon>
        <taxon>Pezizomycotina</taxon>
        <taxon>Eurotiomycetes</taxon>
        <taxon>Eurotiomycetidae</taxon>
        <taxon>Eurotiales</taxon>
        <taxon>Aspergillaceae</taxon>
        <taxon>Penicillium</taxon>
    </lineage>
</organism>
<dbReference type="EMBL" id="HG793139">
    <property type="protein sequence ID" value="CRL21749.1"/>
    <property type="molecule type" value="Genomic_DNA"/>
</dbReference>
<reference evidence="2 3" key="1">
    <citation type="journal article" date="2014" name="Nat. Commun.">
        <title>Multiple recent horizontal transfers of a large genomic region in cheese making fungi.</title>
        <authorList>
            <person name="Cheeseman K."/>
            <person name="Ropars J."/>
            <person name="Renault P."/>
            <person name="Dupont J."/>
            <person name="Gouzy J."/>
            <person name="Branca A."/>
            <person name="Abraham A.L."/>
            <person name="Ceppi M."/>
            <person name="Conseiller E."/>
            <person name="Debuchy R."/>
            <person name="Malagnac F."/>
            <person name="Goarin A."/>
            <person name="Silar P."/>
            <person name="Lacoste S."/>
            <person name="Sallet E."/>
            <person name="Bensimon A."/>
            <person name="Giraud T."/>
            <person name="Brygoo Y."/>
        </authorList>
    </citation>
    <scope>NUCLEOTIDE SEQUENCE [LARGE SCALE GENOMIC DNA]</scope>
    <source>
        <strain evidence="3">FM 013</strain>
    </source>
</reference>
<name>A0A0G4P662_PENC3</name>
<gene>
    <name evidence="2" type="ORF">PCAMFM013_S006g000289</name>
</gene>
<evidence type="ECO:0000313" key="2">
    <source>
        <dbReference type="EMBL" id="CRL21749.1"/>
    </source>
</evidence>
<dbReference type="Pfam" id="PF09995">
    <property type="entry name" value="MPAB_Lcp_cat"/>
    <property type="match status" value="1"/>
</dbReference>
<dbReference type="PANTHER" id="PTHR36151:SF3">
    <property type="entry name" value="ER-BOUND OXYGENASE MPAB_MPAB'_RUBBER OXYGENASE CATALYTIC DOMAIN-CONTAINING PROTEIN"/>
    <property type="match status" value="1"/>
</dbReference>
<dbReference type="Proteomes" id="UP000053732">
    <property type="component" value="Unassembled WGS sequence"/>
</dbReference>
<dbReference type="GO" id="GO:0016491">
    <property type="term" value="F:oxidoreductase activity"/>
    <property type="evidence" value="ECO:0007669"/>
    <property type="project" value="InterPro"/>
</dbReference>
<feature type="domain" description="ER-bound oxygenase mpaB/mpaB'/Rubber oxygenase catalytic" evidence="1">
    <location>
        <begin position="43"/>
        <end position="245"/>
    </location>
</feature>
<accession>A0A0G4P662</accession>
<proteinExistence type="predicted"/>
<dbReference type="PANTHER" id="PTHR36151">
    <property type="entry name" value="BLR2777 PROTEIN"/>
    <property type="match status" value="1"/>
</dbReference>
<keyword evidence="3" id="KW-1185">Reference proteome</keyword>
<evidence type="ECO:0000313" key="3">
    <source>
        <dbReference type="Proteomes" id="UP000053732"/>
    </source>
</evidence>
<evidence type="ECO:0000259" key="1">
    <source>
        <dbReference type="Pfam" id="PF09995"/>
    </source>
</evidence>
<dbReference type="AlphaFoldDB" id="A0A0G4P662"/>
<dbReference type="InterPro" id="IPR018713">
    <property type="entry name" value="MPAB/Lcp_cat_dom"/>
</dbReference>
<protein>
    <recommendedName>
        <fullName evidence="1">ER-bound oxygenase mpaB/mpaB'/Rubber oxygenase catalytic domain-containing protein</fullName>
    </recommendedName>
</protein>